<evidence type="ECO:0000313" key="2">
    <source>
        <dbReference type="Proteomes" id="UP001431776"/>
    </source>
</evidence>
<dbReference type="PANTHER" id="PTHR43434:SF20">
    <property type="entry name" value="5'-NUCLEOTIDASE"/>
    <property type="match status" value="1"/>
</dbReference>
<comment type="caution">
    <text evidence="1">The sequence shown here is derived from an EMBL/GenBank/DDBJ whole genome shotgun (WGS) entry which is preliminary data.</text>
</comment>
<keyword evidence="1" id="KW-0378">Hydrolase</keyword>
<dbReference type="FunFam" id="3.40.50.1000:FF:000022">
    <property type="entry name" value="Phosphoglycolate phosphatase"/>
    <property type="match status" value="1"/>
</dbReference>
<dbReference type="InterPro" id="IPR050155">
    <property type="entry name" value="HAD-like_hydrolase_sf"/>
</dbReference>
<dbReference type="SUPFAM" id="SSF56784">
    <property type="entry name" value="HAD-like"/>
    <property type="match status" value="1"/>
</dbReference>
<gene>
    <name evidence="1" type="ORF">QJ522_06800</name>
</gene>
<dbReference type="Gene3D" id="3.40.50.1000">
    <property type="entry name" value="HAD superfamily/HAD-like"/>
    <property type="match status" value="1"/>
</dbReference>
<dbReference type="Pfam" id="PF13419">
    <property type="entry name" value="HAD_2"/>
    <property type="match status" value="1"/>
</dbReference>
<keyword evidence="2" id="KW-1185">Reference proteome</keyword>
<evidence type="ECO:0000313" key="1">
    <source>
        <dbReference type="EMBL" id="MDI6448748.1"/>
    </source>
</evidence>
<dbReference type="GO" id="GO:0016787">
    <property type="term" value="F:hydrolase activity"/>
    <property type="evidence" value="ECO:0007669"/>
    <property type="project" value="UniProtKB-KW"/>
</dbReference>
<sequence>MNPRIGCCTTLFFDLDGTLTDPREGITRCLQYSLERLGRPAPPQAELVQYIGPPLRWTFPRLLGTDDTTLVEAAIEHYRQRYATVGLFENELYAGIPELLGALHDTGLRLFVVTSKPTVYAERIVQHFDLTEYFEAVFGPHLDGRFDDKSELIAYILHERAIAPDRSVMIGDRASDITAGQANRTRTIAVTYGFGSIEELQTVGPDRICHSPSEIRQTLDGPPLTRCPAG</sequence>
<dbReference type="PANTHER" id="PTHR43434">
    <property type="entry name" value="PHOSPHOGLYCOLATE PHOSPHATASE"/>
    <property type="match status" value="1"/>
</dbReference>
<dbReference type="EMBL" id="JASCXX010000006">
    <property type="protein sequence ID" value="MDI6448748.1"/>
    <property type="molecule type" value="Genomic_DNA"/>
</dbReference>
<dbReference type="InterPro" id="IPR023214">
    <property type="entry name" value="HAD_sf"/>
</dbReference>
<dbReference type="GO" id="GO:0004713">
    <property type="term" value="F:protein tyrosine kinase activity"/>
    <property type="evidence" value="ECO:0007669"/>
    <property type="project" value="TreeGrafter"/>
</dbReference>
<protein>
    <submittedName>
        <fullName evidence="1">HAD family hydrolase</fullName>
    </submittedName>
</protein>
<dbReference type="GO" id="GO:0005829">
    <property type="term" value="C:cytosol"/>
    <property type="evidence" value="ECO:0007669"/>
    <property type="project" value="TreeGrafter"/>
</dbReference>
<organism evidence="1 2">
    <name type="scientific">Anaerobaca lacustris</name>
    <dbReference type="NCBI Taxonomy" id="3044600"/>
    <lineage>
        <taxon>Bacteria</taxon>
        <taxon>Pseudomonadati</taxon>
        <taxon>Planctomycetota</taxon>
        <taxon>Phycisphaerae</taxon>
        <taxon>Sedimentisphaerales</taxon>
        <taxon>Anaerobacaceae</taxon>
        <taxon>Anaerobaca</taxon>
    </lineage>
</organism>
<reference evidence="1" key="1">
    <citation type="submission" date="2023-05" db="EMBL/GenBank/DDBJ databases">
        <title>Anaerotaeda fermentans gen. nov., sp. nov., a novel anaerobic planctomycete of the new family within the order Sedimentisphaerales isolated from Taman Peninsula, Russia.</title>
        <authorList>
            <person name="Khomyakova M.A."/>
            <person name="Merkel A.Y."/>
            <person name="Slobodkin A.I."/>
        </authorList>
    </citation>
    <scope>NUCLEOTIDE SEQUENCE</scope>
    <source>
        <strain evidence="1">M17dextr</strain>
    </source>
</reference>
<dbReference type="Gene3D" id="1.10.150.240">
    <property type="entry name" value="Putative phosphatase, domain 2"/>
    <property type="match status" value="1"/>
</dbReference>
<accession>A0AAW6TST2</accession>
<name>A0AAW6TST2_9BACT</name>
<dbReference type="CDD" id="cd04302">
    <property type="entry name" value="HAD_5NT"/>
    <property type="match status" value="1"/>
</dbReference>
<dbReference type="InterPro" id="IPR023198">
    <property type="entry name" value="PGP-like_dom2"/>
</dbReference>
<proteinExistence type="predicted"/>
<dbReference type="InterPro" id="IPR041492">
    <property type="entry name" value="HAD_2"/>
</dbReference>
<dbReference type="InterPro" id="IPR036412">
    <property type="entry name" value="HAD-like_sf"/>
</dbReference>
<dbReference type="AlphaFoldDB" id="A0AAW6TST2"/>
<dbReference type="Proteomes" id="UP001431776">
    <property type="component" value="Unassembled WGS sequence"/>
</dbReference>
<dbReference type="RefSeq" id="WP_349244157.1">
    <property type="nucleotide sequence ID" value="NZ_JASCXX010000006.1"/>
</dbReference>